<proteinExistence type="predicted"/>
<name>A0A5R9E098_9ACTN</name>
<reference evidence="2 3" key="1">
    <citation type="submission" date="2019-05" db="EMBL/GenBank/DDBJ databases">
        <title>Streptomyces marianii sp. nov., a novel marine actinomycete from southern coast of India.</title>
        <authorList>
            <person name="Iniyan A.M."/>
            <person name="Wink J."/>
            <person name="Ramprasad E."/>
            <person name="Ramana C.V."/>
            <person name="Bunk B."/>
            <person name="Sproer C."/>
            <person name="Joseph F.-J.R.S."/>
            <person name="Vincent S.G.P."/>
        </authorList>
    </citation>
    <scope>NUCLEOTIDE SEQUENCE [LARGE SCALE GENOMIC DNA]</scope>
    <source>
        <strain evidence="2 3">ICN19</strain>
    </source>
</reference>
<dbReference type="Proteomes" id="UP000305921">
    <property type="component" value="Unassembled WGS sequence"/>
</dbReference>
<accession>A0A5R9E098</accession>
<comment type="caution">
    <text evidence="2">The sequence shown here is derived from an EMBL/GenBank/DDBJ whole genome shotgun (WGS) entry which is preliminary data.</text>
</comment>
<sequence length="159" mass="16895">MGFEQEWADRRTEATQAVDAQSSSMQLNQLAPDGGGSATPPSPLAPGGSSGTFGSTPAQKRTAASKIENDLKPTTQWASDLADESTNNAITGFGGWDTCAGLKKVKETWETQAKMLLGRLEREQNALLGARSMFLRNDVATYDGFGPLNRKSGLDGLGR</sequence>
<feature type="compositionally biased region" description="Polar residues" evidence="1">
    <location>
        <begin position="72"/>
        <end position="83"/>
    </location>
</feature>
<dbReference type="EMBL" id="VAWE01000001">
    <property type="protein sequence ID" value="TLQ43348.1"/>
    <property type="molecule type" value="Genomic_DNA"/>
</dbReference>
<organism evidence="2 3">
    <name type="scientific">Streptomyces marianii</name>
    <dbReference type="NCBI Taxonomy" id="1817406"/>
    <lineage>
        <taxon>Bacteria</taxon>
        <taxon>Bacillati</taxon>
        <taxon>Actinomycetota</taxon>
        <taxon>Actinomycetes</taxon>
        <taxon>Kitasatosporales</taxon>
        <taxon>Streptomycetaceae</taxon>
        <taxon>Streptomyces</taxon>
    </lineage>
</organism>
<dbReference type="OrthoDB" id="4331735at2"/>
<evidence type="ECO:0000313" key="3">
    <source>
        <dbReference type="Proteomes" id="UP000305921"/>
    </source>
</evidence>
<evidence type="ECO:0000256" key="1">
    <source>
        <dbReference type="SAM" id="MobiDB-lite"/>
    </source>
</evidence>
<dbReference type="AlphaFoldDB" id="A0A5R9E098"/>
<feature type="region of interest" description="Disordered" evidence="1">
    <location>
        <begin position="1"/>
        <end position="83"/>
    </location>
</feature>
<evidence type="ECO:0000313" key="2">
    <source>
        <dbReference type="EMBL" id="TLQ43348.1"/>
    </source>
</evidence>
<feature type="compositionally biased region" description="Polar residues" evidence="1">
    <location>
        <begin position="14"/>
        <end position="29"/>
    </location>
</feature>
<gene>
    <name evidence="2" type="ORF">FEF34_09535</name>
</gene>
<protein>
    <submittedName>
        <fullName evidence="2">Uncharacterized protein</fullName>
    </submittedName>
</protein>
<keyword evidence="3" id="KW-1185">Reference proteome</keyword>
<dbReference type="RefSeq" id="WP_138052771.1">
    <property type="nucleotide sequence ID" value="NZ_VAWE01000001.1"/>
</dbReference>